<evidence type="ECO:0000313" key="6">
    <source>
        <dbReference type="Proteomes" id="UP000245768"/>
    </source>
</evidence>
<dbReference type="GO" id="GO:0016829">
    <property type="term" value="F:lyase activity"/>
    <property type="evidence" value="ECO:0007669"/>
    <property type="project" value="InterPro"/>
</dbReference>
<dbReference type="EMBL" id="KZ819639">
    <property type="protein sequence ID" value="PWN87670.1"/>
    <property type="molecule type" value="Genomic_DNA"/>
</dbReference>
<feature type="compositionally biased region" description="Basic and acidic residues" evidence="2">
    <location>
        <begin position="18"/>
        <end position="31"/>
    </location>
</feature>
<evidence type="ECO:0000259" key="4">
    <source>
        <dbReference type="Pfam" id="PF07940"/>
    </source>
</evidence>
<dbReference type="InterPro" id="IPR012480">
    <property type="entry name" value="Hepar_II_III_C"/>
</dbReference>
<organism evidence="5 6">
    <name type="scientific">Acaromyces ingoldii</name>
    <dbReference type="NCBI Taxonomy" id="215250"/>
    <lineage>
        <taxon>Eukaryota</taxon>
        <taxon>Fungi</taxon>
        <taxon>Dikarya</taxon>
        <taxon>Basidiomycota</taxon>
        <taxon>Ustilaginomycotina</taxon>
        <taxon>Exobasidiomycetes</taxon>
        <taxon>Exobasidiales</taxon>
        <taxon>Cryptobasidiaceae</taxon>
        <taxon>Acaromyces</taxon>
    </lineage>
</organism>
<accession>A0A316YDE8</accession>
<dbReference type="Gene3D" id="2.70.98.70">
    <property type="match status" value="1"/>
</dbReference>
<evidence type="ECO:0000256" key="2">
    <source>
        <dbReference type="SAM" id="MobiDB-lite"/>
    </source>
</evidence>
<dbReference type="PANTHER" id="PTHR38045:SF1">
    <property type="entry name" value="HEPARINASE II_III-LIKE PROTEIN"/>
    <property type="match status" value="1"/>
</dbReference>
<dbReference type="GeneID" id="37044479"/>
<dbReference type="InterPro" id="IPR008929">
    <property type="entry name" value="Chondroitin_lyas"/>
</dbReference>
<protein>
    <recommendedName>
        <fullName evidence="4">Heparinase II/III-like C-terminal domain-containing protein</fullName>
    </recommendedName>
</protein>
<name>A0A316YDE8_9BASI</name>
<comment type="subcellular location">
    <subcellularLocation>
        <location evidence="1">Cell envelope</location>
    </subcellularLocation>
</comment>
<feature type="region of interest" description="Disordered" evidence="2">
    <location>
        <begin position="1"/>
        <end position="49"/>
    </location>
</feature>
<sequence length="889" mass="96231">MSYGRPQDPYIHSNASQYDDRYQPGAYRDEAADYYTQPQGSHGGYGHSPGASEAYKDYASSHYNLHDAGTGAAGAAAPMSAPNYAQQSAQKYSYAPPKKGVSKWVKIGIPVAIIVIAGAVLGGYFGSKASKDSASKGTSAMTGSTSGDKTPTVSNSILTAASEAAKRGGGDDLVFQGTDLYGNPSFKNNAVTAAPAASGKQIGNCAADTFSGSTSNLRDHPRIMTTQGQWDCLADKIANDAYLTVWNATIFDNATAFYKLDPTAYAIDGGLSGSGILDPAREVQLRMKTFGYAYRMTKDTKWRDRAWTELQTAAGNNTQVVWGGQPNQRTDRIWNPTHFLDTAELTAAFAIGYDWFYDAWTDDQRSKIRASIITQGLVPGMNAYSSSDDGKDYQWWQQTNGNWNCVCNSGLLLGALAIATEDTTGFAQNIITNVIPNMKGNCMQGVYDDGTWSETANYWYFGTNAAARAVSALTTATGSDQGLMAANTNFAKTALFHMYISGNAGMFFYGDHGPNKYSTNANGMFLWSSLAKEPTYALFQRDRADAADPLSMFWYDTTNKGAFWNGLPLDNFFNNTLGSWASMRSSWTDFTGTYVAIKSSNATGHQTHGDLDAGDFVIDALGTRWAGEFGSANYLSTDYFASEANNALRWQYYRKGTQGQNTLVINNANQNADCHPINNFETTSPKQSADINYAPGTNDVAYFTTDMSDAYNLSSGTVQRGIRFLNGRRQVLVQDEIGANSGINTIEWRVHTNATVTVSADGKSATLTLSQVTDPNAWGGNEVIGPQPLVAKFSQQTMKIKMLQPTDANVKFTTEKPDNRIYGSDPNQASGEQGDQPNPDVTAISIKLDGGSAQQIQVVWQPQWSDMQTADSADPKSVALASWSLTSHN</sequence>
<evidence type="ECO:0000256" key="1">
    <source>
        <dbReference type="ARBA" id="ARBA00004196"/>
    </source>
</evidence>
<feature type="domain" description="Heparinase II/III-like C-terminal" evidence="4">
    <location>
        <begin position="593"/>
        <end position="770"/>
    </location>
</feature>
<feature type="transmembrane region" description="Helical" evidence="3">
    <location>
        <begin position="107"/>
        <end position="126"/>
    </location>
</feature>
<dbReference type="Proteomes" id="UP000245768">
    <property type="component" value="Unassembled WGS sequence"/>
</dbReference>
<dbReference type="AlphaFoldDB" id="A0A316YDE8"/>
<proteinExistence type="predicted"/>
<dbReference type="SUPFAM" id="SSF48230">
    <property type="entry name" value="Chondroitin AC/alginate lyase"/>
    <property type="match status" value="1"/>
</dbReference>
<dbReference type="InParanoid" id="A0A316YDE8"/>
<keyword evidence="6" id="KW-1185">Reference proteome</keyword>
<dbReference type="RefSeq" id="XP_025374868.1">
    <property type="nucleotide sequence ID" value="XM_025522563.1"/>
</dbReference>
<feature type="compositionally biased region" description="Polar residues" evidence="2">
    <location>
        <begin position="825"/>
        <end position="836"/>
    </location>
</feature>
<feature type="region of interest" description="Disordered" evidence="2">
    <location>
        <begin position="816"/>
        <end position="841"/>
    </location>
</feature>
<dbReference type="Gene3D" id="1.50.10.100">
    <property type="entry name" value="Chondroitin AC/alginate lyase"/>
    <property type="match status" value="1"/>
</dbReference>
<keyword evidence="3" id="KW-0812">Transmembrane</keyword>
<dbReference type="OrthoDB" id="3476529at2759"/>
<feature type="compositionally biased region" description="Polar residues" evidence="2">
    <location>
        <begin position="141"/>
        <end position="153"/>
    </location>
</feature>
<feature type="region of interest" description="Disordered" evidence="2">
    <location>
        <begin position="130"/>
        <end position="153"/>
    </location>
</feature>
<dbReference type="Pfam" id="PF07940">
    <property type="entry name" value="Hepar_II_III_C"/>
    <property type="match status" value="1"/>
</dbReference>
<evidence type="ECO:0000313" key="5">
    <source>
        <dbReference type="EMBL" id="PWN87670.1"/>
    </source>
</evidence>
<evidence type="ECO:0000256" key="3">
    <source>
        <dbReference type="SAM" id="Phobius"/>
    </source>
</evidence>
<keyword evidence="3" id="KW-0472">Membrane</keyword>
<dbReference type="PANTHER" id="PTHR38045">
    <property type="entry name" value="CHROMOSOME 1, WHOLE GENOME SHOTGUN SEQUENCE"/>
    <property type="match status" value="1"/>
</dbReference>
<keyword evidence="3" id="KW-1133">Transmembrane helix</keyword>
<reference evidence="5 6" key="1">
    <citation type="journal article" date="2018" name="Mol. Biol. Evol.">
        <title>Broad Genomic Sampling Reveals a Smut Pathogenic Ancestry of the Fungal Clade Ustilaginomycotina.</title>
        <authorList>
            <person name="Kijpornyongpan T."/>
            <person name="Mondo S.J."/>
            <person name="Barry K."/>
            <person name="Sandor L."/>
            <person name="Lee J."/>
            <person name="Lipzen A."/>
            <person name="Pangilinan J."/>
            <person name="LaButti K."/>
            <person name="Hainaut M."/>
            <person name="Henrissat B."/>
            <person name="Grigoriev I.V."/>
            <person name="Spatafora J.W."/>
            <person name="Aime M.C."/>
        </authorList>
    </citation>
    <scope>NUCLEOTIDE SEQUENCE [LARGE SCALE GENOMIC DNA]</scope>
    <source>
        <strain evidence="5 6">MCA 4198</strain>
    </source>
</reference>
<gene>
    <name evidence="5" type="ORF">FA10DRAFT_268997</name>
</gene>
<dbReference type="STRING" id="215250.A0A316YDE8"/>